<dbReference type="PANTHER" id="PTHR15938:SF0">
    <property type="entry name" value="HOMOLOGOUS-PAIRING PROTEIN 2 HOMOLOG"/>
    <property type="match status" value="1"/>
</dbReference>
<protein>
    <recommendedName>
        <fullName evidence="3">Homologous-pairing protein 2 homolog</fullName>
    </recommendedName>
</protein>
<dbReference type="InterPro" id="IPR040661">
    <property type="entry name" value="LZ3wCH"/>
</dbReference>
<evidence type="ECO:0000256" key="2">
    <source>
        <dbReference type="ARBA" id="ARBA00007922"/>
    </source>
</evidence>
<feature type="domain" description="Leucine zipper with capping helix" evidence="9">
    <location>
        <begin position="154"/>
        <end position="206"/>
    </location>
</feature>
<evidence type="ECO:0000313" key="10">
    <source>
        <dbReference type="EMBL" id="KAJ8654775.1"/>
    </source>
</evidence>
<evidence type="ECO:0000259" key="9">
    <source>
        <dbReference type="Pfam" id="PF18517"/>
    </source>
</evidence>
<keyword evidence="4" id="KW-0175">Coiled coil</keyword>
<keyword evidence="11" id="KW-1185">Reference proteome</keyword>
<keyword evidence="6" id="KW-0539">Nucleus</keyword>
<organism evidence="10 11">
    <name type="scientific">Lichtheimia ornata</name>
    <dbReference type="NCBI Taxonomy" id="688661"/>
    <lineage>
        <taxon>Eukaryota</taxon>
        <taxon>Fungi</taxon>
        <taxon>Fungi incertae sedis</taxon>
        <taxon>Mucoromycota</taxon>
        <taxon>Mucoromycotina</taxon>
        <taxon>Mucoromycetes</taxon>
        <taxon>Mucorales</taxon>
        <taxon>Lichtheimiaceae</taxon>
        <taxon>Lichtheimia</taxon>
    </lineage>
</organism>
<dbReference type="Pfam" id="PF18517">
    <property type="entry name" value="LZ3wCH"/>
    <property type="match status" value="1"/>
</dbReference>
<comment type="caution">
    <text evidence="10">The sequence shown here is derived from an EMBL/GenBank/DDBJ whole genome shotgun (WGS) entry which is preliminary data.</text>
</comment>
<evidence type="ECO:0000259" key="8">
    <source>
        <dbReference type="Pfam" id="PF07106"/>
    </source>
</evidence>
<dbReference type="GO" id="GO:0000709">
    <property type="term" value="P:meiotic joint molecule formation"/>
    <property type="evidence" value="ECO:0007669"/>
    <property type="project" value="TreeGrafter"/>
</dbReference>
<dbReference type="EMBL" id="JARTCD010000056">
    <property type="protein sequence ID" value="KAJ8654775.1"/>
    <property type="molecule type" value="Genomic_DNA"/>
</dbReference>
<dbReference type="RefSeq" id="XP_058339689.1">
    <property type="nucleotide sequence ID" value="XM_058489487.1"/>
</dbReference>
<gene>
    <name evidence="10" type="ORF">O0I10_009496</name>
</gene>
<proteinExistence type="inferred from homology"/>
<dbReference type="InterPro" id="IPR036388">
    <property type="entry name" value="WH-like_DNA-bd_sf"/>
</dbReference>
<dbReference type="GO" id="GO:0120231">
    <property type="term" value="C:DNA recombinase auxiliary factor complex"/>
    <property type="evidence" value="ECO:0007669"/>
    <property type="project" value="TreeGrafter"/>
</dbReference>
<dbReference type="GO" id="GO:0010774">
    <property type="term" value="P:meiotic strand invasion involved in reciprocal meiotic recombination"/>
    <property type="evidence" value="ECO:0007669"/>
    <property type="project" value="TreeGrafter"/>
</dbReference>
<dbReference type="Gene3D" id="1.10.10.10">
    <property type="entry name" value="Winged helix-like DNA-binding domain superfamily/Winged helix DNA-binding domain"/>
    <property type="match status" value="1"/>
</dbReference>
<comment type="similarity">
    <text evidence="2">Belongs to the HOP2 family.</text>
</comment>
<evidence type="ECO:0000256" key="7">
    <source>
        <dbReference type="ARBA" id="ARBA00023254"/>
    </source>
</evidence>
<evidence type="ECO:0000256" key="3">
    <source>
        <dbReference type="ARBA" id="ARBA00016093"/>
    </source>
</evidence>
<keyword evidence="5" id="KW-0233">DNA recombination</keyword>
<evidence type="ECO:0000256" key="6">
    <source>
        <dbReference type="ARBA" id="ARBA00023242"/>
    </source>
</evidence>
<evidence type="ECO:0000256" key="4">
    <source>
        <dbReference type="ARBA" id="ARBA00023054"/>
    </source>
</evidence>
<evidence type="ECO:0000256" key="5">
    <source>
        <dbReference type="ARBA" id="ARBA00023172"/>
    </source>
</evidence>
<dbReference type="GeneID" id="83216902"/>
<sequence length="216" mass="25009">MGKRKAPSPNSEEEDIVVRNYLRKVNRPYSATDVFNNLHGKYQKSNIVKALDRLTEQETVVSKTYGKMTIYSIKQDKTDMLPEQLEAMDVNVQTLANQVESTMQENQHLSSTLRDITITPLTQDAKELASKLTQENETYRGRLEKIKQGQTLLAPEERKRIDTVLEHMRKEWRIRRKMFVDIFSTVTEQSADKPAELKEELGIEEDPIPYEHVASL</sequence>
<dbReference type="GO" id="GO:0000794">
    <property type="term" value="C:condensed nuclear chromosome"/>
    <property type="evidence" value="ECO:0007669"/>
    <property type="project" value="TreeGrafter"/>
</dbReference>
<dbReference type="PANTHER" id="PTHR15938">
    <property type="entry name" value="TBP-1 INTERACTING PROTEIN"/>
    <property type="match status" value="1"/>
</dbReference>
<dbReference type="GO" id="GO:0120230">
    <property type="term" value="F:recombinase activator activity"/>
    <property type="evidence" value="ECO:0007669"/>
    <property type="project" value="TreeGrafter"/>
</dbReference>
<accession>A0AAD7UWX6</accession>
<dbReference type="GO" id="GO:0003690">
    <property type="term" value="F:double-stranded DNA binding"/>
    <property type="evidence" value="ECO:0007669"/>
    <property type="project" value="TreeGrafter"/>
</dbReference>
<dbReference type="GO" id="GO:0007129">
    <property type="term" value="P:homologous chromosome pairing at meiosis"/>
    <property type="evidence" value="ECO:0007669"/>
    <property type="project" value="TreeGrafter"/>
</dbReference>
<comment type="subcellular location">
    <subcellularLocation>
        <location evidence="1">Nucleus</location>
    </subcellularLocation>
</comment>
<keyword evidence="7" id="KW-0469">Meiosis</keyword>
<dbReference type="Pfam" id="PF07106">
    <property type="entry name" value="WHD_TBPIP"/>
    <property type="match status" value="1"/>
</dbReference>
<feature type="domain" description="Homologous-pairing protein 2 winged helix" evidence="8">
    <location>
        <begin position="17"/>
        <end position="74"/>
    </location>
</feature>
<dbReference type="Proteomes" id="UP001234581">
    <property type="component" value="Unassembled WGS sequence"/>
</dbReference>
<name>A0AAD7UWX6_9FUNG</name>
<evidence type="ECO:0000256" key="1">
    <source>
        <dbReference type="ARBA" id="ARBA00004123"/>
    </source>
</evidence>
<dbReference type="InterPro" id="IPR010776">
    <property type="entry name" value="Hop2_WH_dom"/>
</dbReference>
<dbReference type="AlphaFoldDB" id="A0AAD7UWX6"/>
<evidence type="ECO:0000313" key="11">
    <source>
        <dbReference type="Proteomes" id="UP001234581"/>
    </source>
</evidence>
<reference evidence="10 11" key="1">
    <citation type="submission" date="2023-03" db="EMBL/GenBank/DDBJ databases">
        <title>Genome sequence of Lichtheimia ornata CBS 291.66.</title>
        <authorList>
            <person name="Mohabir J.T."/>
            <person name="Shea T.P."/>
            <person name="Kurbessoian T."/>
            <person name="Berby B."/>
            <person name="Fontaine J."/>
            <person name="Livny J."/>
            <person name="Gnirke A."/>
            <person name="Stajich J.E."/>
            <person name="Cuomo C.A."/>
        </authorList>
    </citation>
    <scope>NUCLEOTIDE SEQUENCE [LARGE SCALE GENOMIC DNA]</scope>
    <source>
        <strain evidence="10">CBS 291.66</strain>
    </source>
</reference>